<keyword evidence="3" id="KW-1185">Reference proteome</keyword>
<organism evidence="2 3">
    <name type="scientific">Marasmius crinis-equi</name>
    <dbReference type="NCBI Taxonomy" id="585013"/>
    <lineage>
        <taxon>Eukaryota</taxon>
        <taxon>Fungi</taxon>
        <taxon>Dikarya</taxon>
        <taxon>Basidiomycota</taxon>
        <taxon>Agaricomycotina</taxon>
        <taxon>Agaricomycetes</taxon>
        <taxon>Agaricomycetidae</taxon>
        <taxon>Agaricales</taxon>
        <taxon>Marasmiineae</taxon>
        <taxon>Marasmiaceae</taxon>
        <taxon>Marasmius</taxon>
    </lineage>
</organism>
<sequence length="539" mass="61302">MRLVDVPDDLILEVASQSEVLEAYSLSVSCRRFRELALNEVAYWSTLLINQQKAQPSQILPLPPYQDIKELSITQLHVVVVHMVNLEKNLSKKRATLRHPPTQVMIDGLKPYGGPDNIPGTPLVLLQCSDDQVACVNYEQRELVCAVKAPHSFMQRTSPYHERGRCSRVLEVGLTWDVERALYMLQVDYHHDPLTNQWQASMELLLIPTPEENLDGFETPKWDAEVTTDSKMVAYIAARHMLHVDEDGNRYIIDTLEVVVLNAITGAFTRICTGIDLNPHDLFSMYRPILKDRHLFLLLEKSQRTHIWQIPDSLLPFDDGRIVEPDSDCLLGPDNDIGHRHGGSVKYCPHFDAQFDTDTGSESEDPDATDKLTEEDIYFPETWLRESHTLYGSIQSTFSWIPFFDRETRKAHQALQLRCWSLPGSDVDTAAQAALVANHRCCNTDITAGASVTWEERHNKLYASASSLLWISPDDPAELILARYHAHDLPARVSYHVLELPEELKPVAVLRQVRVSFDDGLGVVLFMMDDGRLWVLKYA</sequence>
<accession>A0ABR3EV33</accession>
<protein>
    <recommendedName>
        <fullName evidence="1">F-box domain-containing protein</fullName>
    </recommendedName>
</protein>
<dbReference type="PROSITE" id="PS50181">
    <property type="entry name" value="FBOX"/>
    <property type="match status" value="1"/>
</dbReference>
<dbReference type="InterPro" id="IPR001810">
    <property type="entry name" value="F-box_dom"/>
</dbReference>
<proteinExistence type="predicted"/>
<gene>
    <name evidence="2" type="ORF">V5O48_015241</name>
</gene>
<name>A0ABR3EV33_9AGAR</name>
<dbReference type="Proteomes" id="UP001465976">
    <property type="component" value="Unassembled WGS sequence"/>
</dbReference>
<evidence type="ECO:0000313" key="2">
    <source>
        <dbReference type="EMBL" id="KAL0566759.1"/>
    </source>
</evidence>
<dbReference type="EMBL" id="JBAHYK010001784">
    <property type="protein sequence ID" value="KAL0566759.1"/>
    <property type="molecule type" value="Genomic_DNA"/>
</dbReference>
<comment type="caution">
    <text evidence="2">The sequence shown here is derived from an EMBL/GenBank/DDBJ whole genome shotgun (WGS) entry which is preliminary data.</text>
</comment>
<feature type="domain" description="F-box" evidence="1">
    <location>
        <begin position="1"/>
        <end position="47"/>
    </location>
</feature>
<evidence type="ECO:0000313" key="3">
    <source>
        <dbReference type="Proteomes" id="UP001465976"/>
    </source>
</evidence>
<evidence type="ECO:0000259" key="1">
    <source>
        <dbReference type="PROSITE" id="PS50181"/>
    </source>
</evidence>
<reference evidence="2 3" key="1">
    <citation type="submission" date="2024-02" db="EMBL/GenBank/DDBJ databases">
        <title>A draft genome for the cacao thread blight pathogen Marasmius crinis-equi.</title>
        <authorList>
            <person name="Cohen S.P."/>
            <person name="Baruah I.K."/>
            <person name="Amoako-Attah I."/>
            <person name="Bukari Y."/>
            <person name="Meinhardt L.W."/>
            <person name="Bailey B.A."/>
        </authorList>
    </citation>
    <scope>NUCLEOTIDE SEQUENCE [LARGE SCALE GENOMIC DNA]</scope>
    <source>
        <strain evidence="2 3">GH-76</strain>
    </source>
</reference>